<dbReference type="InterPro" id="IPR002501">
    <property type="entry name" value="PsdUridine_synth_N"/>
</dbReference>
<dbReference type="Gene3D" id="3.30.2350.10">
    <property type="entry name" value="Pseudouridine synthase"/>
    <property type="match status" value="1"/>
</dbReference>
<dbReference type="HAMAP" id="MF_01080">
    <property type="entry name" value="TruB_bact"/>
    <property type="match status" value="1"/>
</dbReference>
<comment type="function">
    <text evidence="5">Responsible for synthesis of pseudouridine from uracil-55 in the psi GC loop of transfer RNAs.</text>
</comment>
<sequence>MTAPRGMRSVSDPTPDPIRKVRSVPMKAPTPASGLIIVDKPAGWTSHDVVSKLRRLAGTRRVGHAGTLDPMATGVLVVGVEKATRLLGHLALTEKVYDGTIRLGVSTNTDDADGEVVAVTSAAGVTPEAVAAGVAELTGTIMQIPPQVSAIKVNGQRAYRRARAGEEVELTARPVTVHSFEVTAFRPGEDAATATKIVDVDVTVHCSSGTYIRALARDLGERLGVGGHLTYLRRTRVGPYSLAQARTIEQLSRSCEIMPIGEAVAAAFPRREVTAEQARVIAHGGRLPAAGLGPGPVGVFAPDGTLLALVEERGGQARPLAVFVP</sequence>
<dbReference type="InterPro" id="IPR036974">
    <property type="entry name" value="PUA_sf"/>
</dbReference>
<evidence type="ECO:0000259" key="9">
    <source>
        <dbReference type="Pfam" id="PF16198"/>
    </source>
</evidence>
<evidence type="ECO:0000256" key="2">
    <source>
        <dbReference type="ARBA" id="ARBA00005642"/>
    </source>
</evidence>
<evidence type="ECO:0000256" key="6">
    <source>
        <dbReference type="SAM" id="MobiDB-lite"/>
    </source>
</evidence>
<name>A0A543J0U5_9ACTN</name>
<evidence type="ECO:0000259" key="7">
    <source>
        <dbReference type="Pfam" id="PF01509"/>
    </source>
</evidence>
<evidence type="ECO:0000256" key="3">
    <source>
        <dbReference type="ARBA" id="ARBA00022694"/>
    </source>
</evidence>
<keyword evidence="3 5" id="KW-0819">tRNA processing</keyword>
<feature type="region of interest" description="Disordered" evidence="6">
    <location>
        <begin position="1"/>
        <end position="26"/>
    </location>
</feature>
<dbReference type="EC" id="5.4.99.25" evidence="5"/>
<evidence type="ECO:0000256" key="5">
    <source>
        <dbReference type="HAMAP-Rule" id="MF_01080"/>
    </source>
</evidence>
<dbReference type="SUPFAM" id="SSF88697">
    <property type="entry name" value="PUA domain-like"/>
    <property type="match status" value="1"/>
</dbReference>
<dbReference type="Proteomes" id="UP000319213">
    <property type="component" value="Unassembled WGS sequence"/>
</dbReference>
<evidence type="ECO:0000259" key="8">
    <source>
        <dbReference type="Pfam" id="PF09142"/>
    </source>
</evidence>
<dbReference type="PANTHER" id="PTHR13767:SF2">
    <property type="entry name" value="PSEUDOURIDYLATE SYNTHASE TRUB1"/>
    <property type="match status" value="1"/>
</dbReference>
<dbReference type="InterPro" id="IPR020103">
    <property type="entry name" value="PsdUridine_synth_cat_dom_sf"/>
</dbReference>
<comment type="caution">
    <text evidence="10">The sequence shown here is derived from an EMBL/GenBank/DDBJ whole genome shotgun (WGS) entry which is preliminary data.</text>
</comment>
<dbReference type="SUPFAM" id="SSF55120">
    <property type="entry name" value="Pseudouridine synthase"/>
    <property type="match status" value="1"/>
</dbReference>
<dbReference type="CDD" id="cd02573">
    <property type="entry name" value="PseudoU_synth_EcTruB"/>
    <property type="match status" value="1"/>
</dbReference>
<dbReference type="Pfam" id="PF09142">
    <property type="entry name" value="TruB_C"/>
    <property type="match status" value="1"/>
</dbReference>
<protein>
    <recommendedName>
        <fullName evidence="5">tRNA pseudouridine synthase B</fullName>
        <ecNumber evidence="5">5.4.99.25</ecNumber>
    </recommendedName>
    <alternativeName>
        <fullName evidence="5">tRNA pseudouridine(55) synthase</fullName>
        <shortName evidence="5">Psi55 synthase</shortName>
    </alternativeName>
    <alternativeName>
        <fullName evidence="5">tRNA pseudouridylate synthase</fullName>
    </alternativeName>
    <alternativeName>
        <fullName evidence="5">tRNA-uridine isomerase</fullName>
    </alternativeName>
</protein>
<keyword evidence="4 5" id="KW-0413">Isomerase</keyword>
<reference evidence="10 11" key="1">
    <citation type="submission" date="2019-06" db="EMBL/GenBank/DDBJ databases">
        <title>Sequencing the genomes of 1000 actinobacteria strains.</title>
        <authorList>
            <person name="Klenk H.-P."/>
        </authorList>
    </citation>
    <scope>NUCLEOTIDE SEQUENCE [LARGE SCALE GENOMIC DNA]</scope>
    <source>
        <strain evidence="10 11">DSM 43186</strain>
    </source>
</reference>
<organism evidence="10 11">
    <name type="scientific">Thermopolyspora flexuosa</name>
    <dbReference type="NCBI Taxonomy" id="103836"/>
    <lineage>
        <taxon>Bacteria</taxon>
        <taxon>Bacillati</taxon>
        <taxon>Actinomycetota</taxon>
        <taxon>Actinomycetes</taxon>
        <taxon>Streptosporangiales</taxon>
        <taxon>Streptosporangiaceae</taxon>
        <taxon>Thermopolyspora</taxon>
    </lineage>
</organism>
<dbReference type="NCBIfam" id="TIGR00431">
    <property type="entry name" value="TruB"/>
    <property type="match status" value="1"/>
</dbReference>
<dbReference type="Pfam" id="PF01509">
    <property type="entry name" value="TruB_N"/>
    <property type="match status" value="1"/>
</dbReference>
<dbReference type="AlphaFoldDB" id="A0A543J0U5"/>
<accession>A0A543J0U5</accession>
<feature type="domain" description="Pseudouridine synthase II N-terminal" evidence="7">
    <location>
        <begin position="54"/>
        <end position="212"/>
    </location>
</feature>
<comment type="similarity">
    <text evidence="2 5">Belongs to the pseudouridine synthase TruB family. Type 1 subfamily.</text>
</comment>
<comment type="catalytic activity">
    <reaction evidence="1 5">
        <text>uridine(55) in tRNA = pseudouridine(55) in tRNA</text>
        <dbReference type="Rhea" id="RHEA:42532"/>
        <dbReference type="Rhea" id="RHEA-COMP:10101"/>
        <dbReference type="Rhea" id="RHEA-COMP:10102"/>
        <dbReference type="ChEBI" id="CHEBI:65314"/>
        <dbReference type="ChEBI" id="CHEBI:65315"/>
        <dbReference type="EC" id="5.4.99.25"/>
    </reaction>
</comment>
<dbReference type="GO" id="GO:1990481">
    <property type="term" value="P:mRNA pseudouridine synthesis"/>
    <property type="evidence" value="ECO:0007669"/>
    <property type="project" value="TreeGrafter"/>
</dbReference>
<dbReference type="InterPro" id="IPR032819">
    <property type="entry name" value="TruB_C"/>
</dbReference>
<feature type="domain" description="tRNA pseudouridylate synthase B C-terminal" evidence="9">
    <location>
        <begin position="213"/>
        <end position="255"/>
    </location>
</feature>
<dbReference type="GO" id="GO:0160148">
    <property type="term" value="F:tRNA pseudouridine(55) synthase activity"/>
    <property type="evidence" value="ECO:0007669"/>
    <property type="project" value="UniProtKB-EC"/>
</dbReference>
<dbReference type="EMBL" id="VFPQ01000001">
    <property type="protein sequence ID" value="TQM76442.1"/>
    <property type="molecule type" value="Genomic_DNA"/>
</dbReference>
<dbReference type="InterPro" id="IPR015225">
    <property type="entry name" value="tRNA_psdUridine_synth_fam2_C"/>
</dbReference>
<dbReference type="InterPro" id="IPR014780">
    <property type="entry name" value="tRNA_psdUridine_synth_TruB"/>
</dbReference>
<dbReference type="Gene3D" id="2.30.130.10">
    <property type="entry name" value="PUA domain"/>
    <property type="match status" value="1"/>
</dbReference>
<evidence type="ECO:0000313" key="10">
    <source>
        <dbReference type="EMBL" id="TQM76442.1"/>
    </source>
</evidence>
<dbReference type="GO" id="GO:0031119">
    <property type="term" value="P:tRNA pseudouridine synthesis"/>
    <property type="evidence" value="ECO:0007669"/>
    <property type="project" value="UniProtKB-UniRule"/>
</dbReference>
<evidence type="ECO:0000256" key="4">
    <source>
        <dbReference type="ARBA" id="ARBA00023235"/>
    </source>
</evidence>
<feature type="domain" description="tRNA pseudouridine synthase II TruB subfamily 2 C-terminal" evidence="8">
    <location>
        <begin position="268"/>
        <end position="323"/>
    </location>
</feature>
<dbReference type="Pfam" id="PF16198">
    <property type="entry name" value="TruB_C_2"/>
    <property type="match status" value="1"/>
</dbReference>
<dbReference type="PANTHER" id="PTHR13767">
    <property type="entry name" value="TRNA-PSEUDOURIDINE SYNTHASE"/>
    <property type="match status" value="1"/>
</dbReference>
<dbReference type="InterPro" id="IPR015947">
    <property type="entry name" value="PUA-like_sf"/>
</dbReference>
<keyword evidence="11" id="KW-1185">Reference proteome</keyword>
<feature type="active site" description="Nucleophile" evidence="5">
    <location>
        <position position="69"/>
    </location>
</feature>
<dbReference type="FunFam" id="3.30.2350.10:FF:000011">
    <property type="entry name" value="tRNA pseudouridine synthase B"/>
    <property type="match status" value="1"/>
</dbReference>
<evidence type="ECO:0000313" key="11">
    <source>
        <dbReference type="Proteomes" id="UP000319213"/>
    </source>
</evidence>
<dbReference type="GO" id="GO:0003723">
    <property type="term" value="F:RNA binding"/>
    <property type="evidence" value="ECO:0007669"/>
    <property type="project" value="InterPro"/>
</dbReference>
<gene>
    <name evidence="5" type="primary">truB</name>
    <name evidence="10" type="ORF">FHX40_3177</name>
</gene>
<proteinExistence type="inferred from homology"/>
<evidence type="ECO:0000256" key="1">
    <source>
        <dbReference type="ARBA" id="ARBA00000385"/>
    </source>
</evidence>